<dbReference type="CDD" id="cd13673">
    <property type="entry name" value="PBP2_TRAP_SBP_like_2"/>
    <property type="match status" value="1"/>
</dbReference>
<dbReference type="NCBIfam" id="NF037995">
    <property type="entry name" value="TRAP_S1"/>
    <property type="match status" value="1"/>
</dbReference>
<dbReference type="STRING" id="926567.TheveDRAFT_0304"/>
<reference evidence="5 6" key="1">
    <citation type="submission" date="2011-10" db="EMBL/GenBank/DDBJ databases">
        <title>The Noncontiguous Finished genome of Thermanaerovibrio velox DSM 12556.</title>
        <authorList>
            <consortium name="US DOE Joint Genome Institute (JGI-PGF)"/>
            <person name="Lucas S."/>
            <person name="Copeland A."/>
            <person name="Lapidus A."/>
            <person name="Glavina del Rio T."/>
            <person name="Dalin E."/>
            <person name="Tice H."/>
            <person name="Bruce D."/>
            <person name="Goodwin L."/>
            <person name="Pitluck S."/>
            <person name="Peters L."/>
            <person name="Mikhailova N."/>
            <person name="Teshima H."/>
            <person name="Kyrpides N."/>
            <person name="Mavromatis K."/>
            <person name="Ivanova N."/>
            <person name="Markowitz V."/>
            <person name="Cheng J.-F."/>
            <person name="Hugenholtz P."/>
            <person name="Woyke T."/>
            <person name="Wu D."/>
            <person name="Spring S."/>
            <person name="Brambilla E.-M."/>
            <person name="Klenk H.-P."/>
            <person name="Eisen J.A."/>
        </authorList>
    </citation>
    <scope>NUCLEOTIDE SEQUENCE [LARGE SCALE GENOMIC DNA]</scope>
    <source>
        <strain evidence="5 6">DSM 12556</strain>
    </source>
</reference>
<feature type="transmembrane region" description="Helical" evidence="4">
    <location>
        <begin position="6"/>
        <end position="23"/>
    </location>
</feature>
<gene>
    <name evidence="5" type="ORF">TheveDRAFT_0304</name>
</gene>
<name>H0UP61_9BACT</name>
<dbReference type="Gene3D" id="3.40.190.170">
    <property type="entry name" value="Bacterial extracellular solute-binding protein, family 7"/>
    <property type="match status" value="1"/>
</dbReference>
<dbReference type="EMBL" id="CM001377">
    <property type="protein sequence ID" value="EHM09474.1"/>
    <property type="molecule type" value="Genomic_DNA"/>
</dbReference>
<dbReference type="AlphaFoldDB" id="H0UP61"/>
<keyword evidence="4" id="KW-0812">Transmembrane</keyword>
<dbReference type="InterPro" id="IPR038404">
    <property type="entry name" value="TRAP_DctP_sf"/>
</dbReference>
<evidence type="ECO:0000313" key="5">
    <source>
        <dbReference type="EMBL" id="EHM09474.1"/>
    </source>
</evidence>
<proteinExistence type="inferred from homology"/>
<accession>H0UP61</accession>
<dbReference type="HOGENOM" id="CLU_036176_1_2_0"/>
<keyword evidence="6" id="KW-1185">Reference proteome</keyword>
<dbReference type="GO" id="GO:0055085">
    <property type="term" value="P:transmembrane transport"/>
    <property type="evidence" value="ECO:0007669"/>
    <property type="project" value="InterPro"/>
</dbReference>
<evidence type="ECO:0000256" key="3">
    <source>
        <dbReference type="ARBA" id="ARBA00022729"/>
    </source>
</evidence>
<evidence type="ECO:0000256" key="1">
    <source>
        <dbReference type="ARBA" id="ARBA00009023"/>
    </source>
</evidence>
<dbReference type="InterPro" id="IPR018389">
    <property type="entry name" value="DctP_fam"/>
</dbReference>
<dbReference type="Proteomes" id="UP000005730">
    <property type="component" value="Chromosome"/>
</dbReference>
<organism evidence="5 6">
    <name type="scientific">Thermanaerovibrio velox DSM 12556</name>
    <dbReference type="NCBI Taxonomy" id="926567"/>
    <lineage>
        <taxon>Bacteria</taxon>
        <taxon>Thermotogati</taxon>
        <taxon>Synergistota</taxon>
        <taxon>Synergistia</taxon>
        <taxon>Synergistales</taxon>
        <taxon>Synergistaceae</taxon>
        <taxon>Thermanaerovibrio</taxon>
    </lineage>
</organism>
<comment type="similarity">
    <text evidence="1">Belongs to the bacterial solute-binding protein 7 family.</text>
</comment>
<keyword evidence="3" id="KW-0732">Signal</keyword>
<evidence type="ECO:0000313" key="6">
    <source>
        <dbReference type="Proteomes" id="UP000005730"/>
    </source>
</evidence>
<dbReference type="PANTHER" id="PTHR33376:SF7">
    <property type="entry name" value="C4-DICARBOXYLATE-BINDING PROTEIN DCTB"/>
    <property type="match status" value="1"/>
</dbReference>
<sequence>MDLDEGVVHGLVVDFVCSLIFYISKGGVVAMKRLIMGLLAFLAFAPAAFGAEITLKFAGQYPADHPGSRLMRDIASEILKRTNGRIAVRVYPGNQLGDYTLVYEELIKGTIDMALISVPSQFDPRLELMYVNGYVRGYDSAKKIFAPNGWLFKKMDELNGRLGVKLLGFYVEGMIGTGTTKPAKDPLNPKVDKGILCRVPNMDVYKLGAEAMGYRTITIPYADVYQAMQTGVCDGVNGFATTAALTALGDVIKYWYATNYSMECINFFMSKKVWDRLKPEDRKVIADVMTKATIKSIDEAKALDEASMKAMEKKGIKVFRYSEAQLLPISKAIAESWPKLEKKMTRELMDEFRKNLAPR</sequence>
<keyword evidence="4" id="KW-1133">Transmembrane helix</keyword>
<dbReference type="eggNOG" id="COG1638">
    <property type="taxonomic scope" value="Bacteria"/>
</dbReference>
<keyword evidence="2" id="KW-0813">Transport</keyword>
<feature type="transmembrane region" description="Helical" evidence="4">
    <location>
        <begin position="35"/>
        <end position="55"/>
    </location>
</feature>
<keyword evidence="4" id="KW-0472">Membrane</keyword>
<protein>
    <submittedName>
        <fullName evidence="5">TRAP-type C4-dicarboxylate transport system, periplasmic component</fullName>
    </submittedName>
</protein>
<evidence type="ECO:0000256" key="2">
    <source>
        <dbReference type="ARBA" id="ARBA00022448"/>
    </source>
</evidence>
<dbReference type="PANTHER" id="PTHR33376">
    <property type="match status" value="1"/>
</dbReference>
<dbReference type="Pfam" id="PF03480">
    <property type="entry name" value="DctP"/>
    <property type="match status" value="1"/>
</dbReference>
<evidence type="ECO:0000256" key="4">
    <source>
        <dbReference type="SAM" id="Phobius"/>
    </source>
</evidence>